<evidence type="ECO:0000313" key="2">
    <source>
        <dbReference type="EMBL" id="CAD8824715.1"/>
    </source>
</evidence>
<accession>A0A7S0ZKH1</accession>
<dbReference type="EMBL" id="HBFP01012618">
    <property type="protein sequence ID" value="CAD8824715.1"/>
    <property type="molecule type" value="Transcribed_RNA"/>
</dbReference>
<dbReference type="AlphaFoldDB" id="A0A7S0ZKH1"/>
<gene>
    <name evidence="2" type="ORF">TOLI1172_LOCUS9114</name>
</gene>
<reference evidence="2" key="1">
    <citation type="submission" date="2021-01" db="EMBL/GenBank/DDBJ databases">
        <authorList>
            <person name="Corre E."/>
            <person name="Pelletier E."/>
            <person name="Niang G."/>
            <person name="Scheremetjew M."/>
            <person name="Finn R."/>
            <person name="Kale V."/>
            <person name="Holt S."/>
            <person name="Cochrane G."/>
            <person name="Meng A."/>
            <person name="Brown T."/>
            <person name="Cohen L."/>
        </authorList>
    </citation>
    <scope>NUCLEOTIDE SEQUENCE</scope>
    <source>
        <strain evidence="2">CCMP3278</strain>
    </source>
</reference>
<dbReference type="InterPro" id="IPR023222">
    <property type="entry name" value="PsbQ-like_dom_sf"/>
</dbReference>
<keyword evidence="1" id="KW-0793">Thylakoid</keyword>
<name>A0A7S0ZKH1_9RHOD</name>
<proteinExistence type="predicted"/>
<evidence type="ECO:0000256" key="1">
    <source>
        <dbReference type="ARBA" id="ARBA00023078"/>
    </source>
</evidence>
<dbReference type="Gene3D" id="1.20.120.290">
    <property type="entry name" value="Oxygen-evolving enhancer protein 3 (PsbQ), four-helix up-down bundle"/>
    <property type="match status" value="1"/>
</dbReference>
<sequence length="171" mass="18594">MRNNACGVIMSIGSDSSDSISRRSMLTSSVILAGGVFLNGMTQDVSVARARAESMEDVERINKIELVAGLREKVMKIQKEVKDLKQFTDDDAVLVKSLIPLWIEPLIPAMSDIAQSLNAPQSSRVAILPLAMQGHLIELKAAAAAVNKTQVLEELEEVVESADEFLALMKK</sequence>
<protein>
    <submittedName>
        <fullName evidence="2">Uncharacterized protein</fullName>
    </submittedName>
</protein>
<organism evidence="2">
    <name type="scientific">Timspurckia oligopyrenoides</name>
    <dbReference type="NCBI Taxonomy" id="708627"/>
    <lineage>
        <taxon>Eukaryota</taxon>
        <taxon>Rhodophyta</taxon>
        <taxon>Bangiophyceae</taxon>
        <taxon>Porphyridiales</taxon>
        <taxon>Porphyridiaceae</taxon>
        <taxon>Timspurckia</taxon>
    </lineage>
</organism>